<gene>
    <name evidence="1" type="ORF">BSTOLATCC_MIC34707</name>
</gene>
<evidence type="ECO:0000313" key="1">
    <source>
        <dbReference type="EMBL" id="CAG9323667.1"/>
    </source>
</evidence>
<dbReference type="SUPFAM" id="SSF117281">
    <property type="entry name" value="Kelch motif"/>
    <property type="match status" value="1"/>
</dbReference>
<reference evidence="1" key="1">
    <citation type="submission" date="2021-09" db="EMBL/GenBank/DDBJ databases">
        <authorList>
            <consortium name="AG Swart"/>
            <person name="Singh M."/>
            <person name="Singh A."/>
            <person name="Seah K."/>
            <person name="Emmerich C."/>
        </authorList>
    </citation>
    <scope>NUCLEOTIDE SEQUENCE</scope>
    <source>
        <strain evidence="1">ATCC30299</strain>
    </source>
</reference>
<protein>
    <submittedName>
        <fullName evidence="1">Uncharacterized protein</fullName>
    </submittedName>
</protein>
<name>A0AAU9JEU0_9CILI</name>
<dbReference type="EMBL" id="CAJZBQ010000035">
    <property type="protein sequence ID" value="CAG9323667.1"/>
    <property type="molecule type" value="Genomic_DNA"/>
</dbReference>
<keyword evidence="2" id="KW-1185">Reference proteome</keyword>
<dbReference type="Proteomes" id="UP001162131">
    <property type="component" value="Unassembled WGS sequence"/>
</dbReference>
<proteinExistence type="predicted"/>
<evidence type="ECO:0000313" key="2">
    <source>
        <dbReference type="Proteomes" id="UP001162131"/>
    </source>
</evidence>
<dbReference type="AlphaFoldDB" id="A0AAU9JEU0"/>
<comment type="caution">
    <text evidence="1">The sequence shown here is derived from an EMBL/GenBank/DDBJ whole genome shotgun (WGS) entry which is preliminary data.</text>
</comment>
<sequence>MVEESRLLLKIEEESIKFSSIVDIPLNLCSLSEDSKEFLVYNVESNKICAKIPNPIPFELKFKGFMCKLSGSQHFYYGGCLKDDTPVGFCLLIDIKTLSVEFLNPGLPRYWASPIYYENFVYVFGGSTAKRSDQVISSKFNLRKNKWKRIADLPSKAEQTSTVVYENKILISGRKLGYVWKYDPEENSYERLLKTNKNPWKMFFVLNSRCYLVTTERVCYRSEANDWRHWQFYGKIKGCCWPLSNVCYYNKNFLYFDQHARLWQVDIKKLEIEKIATASEIHFLKSNLDQINRRWIFF</sequence>
<dbReference type="InterPro" id="IPR015915">
    <property type="entry name" value="Kelch-typ_b-propeller"/>
</dbReference>
<organism evidence="1 2">
    <name type="scientific">Blepharisma stoltei</name>
    <dbReference type="NCBI Taxonomy" id="1481888"/>
    <lineage>
        <taxon>Eukaryota</taxon>
        <taxon>Sar</taxon>
        <taxon>Alveolata</taxon>
        <taxon>Ciliophora</taxon>
        <taxon>Postciliodesmatophora</taxon>
        <taxon>Heterotrichea</taxon>
        <taxon>Heterotrichida</taxon>
        <taxon>Blepharismidae</taxon>
        <taxon>Blepharisma</taxon>
    </lineage>
</organism>
<dbReference type="Gene3D" id="2.120.10.80">
    <property type="entry name" value="Kelch-type beta propeller"/>
    <property type="match status" value="1"/>
</dbReference>
<accession>A0AAU9JEU0</accession>